<feature type="non-terminal residue" evidence="1">
    <location>
        <position position="21"/>
    </location>
</feature>
<name>A0A816STY4_9BILA</name>
<gene>
    <name evidence="1" type="ORF">XDN619_LOCUS15913</name>
</gene>
<organism evidence="1 2">
    <name type="scientific">Rotaria magnacalcarata</name>
    <dbReference type="NCBI Taxonomy" id="392030"/>
    <lineage>
        <taxon>Eukaryota</taxon>
        <taxon>Metazoa</taxon>
        <taxon>Spiralia</taxon>
        <taxon>Gnathifera</taxon>
        <taxon>Rotifera</taxon>
        <taxon>Eurotatoria</taxon>
        <taxon>Bdelloidea</taxon>
        <taxon>Philodinida</taxon>
        <taxon>Philodinidae</taxon>
        <taxon>Rotaria</taxon>
    </lineage>
</organism>
<dbReference type="EMBL" id="CAJNRG010006594">
    <property type="protein sequence ID" value="CAF2087400.1"/>
    <property type="molecule type" value="Genomic_DNA"/>
</dbReference>
<proteinExistence type="predicted"/>
<comment type="caution">
    <text evidence="1">The sequence shown here is derived from an EMBL/GenBank/DDBJ whole genome shotgun (WGS) entry which is preliminary data.</text>
</comment>
<evidence type="ECO:0000313" key="1">
    <source>
        <dbReference type="EMBL" id="CAF2087400.1"/>
    </source>
</evidence>
<dbReference type="Proteomes" id="UP000663887">
    <property type="component" value="Unassembled WGS sequence"/>
</dbReference>
<dbReference type="AlphaFoldDB" id="A0A816STY4"/>
<evidence type="ECO:0000313" key="2">
    <source>
        <dbReference type="Proteomes" id="UP000663887"/>
    </source>
</evidence>
<protein>
    <submittedName>
        <fullName evidence="1">Uncharacterized protein</fullName>
    </submittedName>
</protein>
<sequence>MKGKLAIDYCIVPLGDEGQLS</sequence>
<reference evidence="1" key="1">
    <citation type="submission" date="2021-02" db="EMBL/GenBank/DDBJ databases">
        <authorList>
            <person name="Nowell W R."/>
        </authorList>
    </citation>
    <scope>NUCLEOTIDE SEQUENCE</scope>
</reference>
<accession>A0A816STY4</accession>